<proteinExistence type="predicted"/>
<evidence type="ECO:0000256" key="1">
    <source>
        <dbReference type="SAM" id="Phobius"/>
    </source>
</evidence>
<evidence type="ECO:0000313" key="2">
    <source>
        <dbReference type="EMBL" id="OLP81545.1"/>
    </source>
</evidence>
<dbReference type="Proteomes" id="UP000186817">
    <property type="component" value="Unassembled WGS sequence"/>
</dbReference>
<feature type="transmembrane region" description="Helical" evidence="1">
    <location>
        <begin position="177"/>
        <end position="197"/>
    </location>
</feature>
<accession>A0A1Q9CF47</accession>
<keyword evidence="1" id="KW-0812">Transmembrane</keyword>
<protein>
    <submittedName>
        <fullName evidence="2">Uncharacterized protein</fullName>
    </submittedName>
</protein>
<feature type="transmembrane region" description="Helical" evidence="1">
    <location>
        <begin position="152"/>
        <end position="171"/>
    </location>
</feature>
<dbReference type="EMBL" id="LSRX01001271">
    <property type="protein sequence ID" value="OLP81545.1"/>
    <property type="molecule type" value="Genomic_DNA"/>
</dbReference>
<comment type="caution">
    <text evidence="2">The sequence shown here is derived from an EMBL/GenBank/DDBJ whole genome shotgun (WGS) entry which is preliminary data.</text>
</comment>
<keyword evidence="3" id="KW-1185">Reference proteome</keyword>
<name>A0A1Q9CF47_SYMMI</name>
<organism evidence="2 3">
    <name type="scientific">Symbiodinium microadriaticum</name>
    <name type="common">Dinoflagellate</name>
    <name type="synonym">Zooxanthella microadriatica</name>
    <dbReference type="NCBI Taxonomy" id="2951"/>
    <lineage>
        <taxon>Eukaryota</taxon>
        <taxon>Sar</taxon>
        <taxon>Alveolata</taxon>
        <taxon>Dinophyceae</taxon>
        <taxon>Suessiales</taxon>
        <taxon>Symbiodiniaceae</taxon>
        <taxon>Symbiodinium</taxon>
    </lineage>
</organism>
<dbReference type="AlphaFoldDB" id="A0A1Q9CF47"/>
<gene>
    <name evidence="2" type="ORF">AK812_SmicGene37913</name>
</gene>
<reference evidence="2 3" key="1">
    <citation type="submission" date="2016-02" db="EMBL/GenBank/DDBJ databases">
        <title>Genome analysis of coral dinoflagellate symbionts highlights evolutionary adaptations to a symbiotic lifestyle.</title>
        <authorList>
            <person name="Aranda M."/>
            <person name="Li Y."/>
            <person name="Liew Y.J."/>
            <person name="Baumgarten S."/>
            <person name="Simakov O."/>
            <person name="Wilson M."/>
            <person name="Piel J."/>
            <person name="Ashoor H."/>
            <person name="Bougouffa S."/>
            <person name="Bajic V.B."/>
            <person name="Ryu T."/>
            <person name="Ravasi T."/>
            <person name="Bayer T."/>
            <person name="Micklem G."/>
            <person name="Kim H."/>
            <person name="Bhak J."/>
            <person name="Lajeunesse T.C."/>
            <person name="Voolstra C.R."/>
        </authorList>
    </citation>
    <scope>NUCLEOTIDE SEQUENCE [LARGE SCALE GENOMIC DNA]</scope>
    <source>
        <strain evidence="2 3">CCMP2467</strain>
    </source>
</reference>
<sequence length="445" mass="48324">MPDLPASIALRSPFELFHLDAKGPLEVSGLIELPGLRVHKIYSSGLGGWLRKQAKNDAQMVLFGWSSAWQLLEPACPSQKKIAFQCKKGVGLQLAAACYLQAADSLSLQLLLESNSLSYFNNFSSFIGRDIITLMISLLLCLQGFSFRHHHLIMITAVVIIIITFITVITITSIITILVIIAIIIIIIISIIIIPYGNLLEGQLRHLALADLCLSLVDPWLTRATSRGPASRDVVWAVDGLNMRCPAIFGGDFLAELSWPLSLSSKAANSACFSWLVPDKGSEPCRSSPSSRLICGGKEGPGKATWRRQSRTPFAARATTAASTSHPTMRLCATPWQARVGRRLACLASIRHSLSSVKTYNAEEMPSDYCKADTCIEARSGLLTAAPSRNAGLLGSFRSDELWCDVAADLLSQSCGRRGCSSKKLPLFPLTPAPERYPDSPASPE</sequence>
<keyword evidence="1" id="KW-0472">Membrane</keyword>
<evidence type="ECO:0000313" key="3">
    <source>
        <dbReference type="Proteomes" id="UP000186817"/>
    </source>
</evidence>
<keyword evidence="1" id="KW-1133">Transmembrane helix</keyword>